<comment type="subcellular location">
    <subcellularLocation>
        <location evidence="1">Golgi apparatus</location>
    </subcellularLocation>
</comment>
<evidence type="ECO:0000256" key="7">
    <source>
        <dbReference type="PIRSR" id="PIRSR624869-2"/>
    </source>
</evidence>
<keyword evidence="4" id="KW-1015">Disulfide bond</keyword>
<comment type="caution">
    <text evidence="12">The sequence shown here is derived from an EMBL/GenBank/DDBJ whole genome shotgun (WGS) entry which is preliminary data.</text>
</comment>
<keyword evidence="3" id="KW-0333">Golgi apparatus</keyword>
<keyword evidence="7" id="KW-0547">Nucleotide-binding</keyword>
<feature type="binding site" evidence="7">
    <location>
        <position position="489"/>
    </location>
    <ligand>
        <name>ATP</name>
        <dbReference type="ChEBI" id="CHEBI:30616"/>
    </ligand>
</feature>
<comment type="similarity">
    <text evidence="2">Belongs to the FAM20 family.</text>
</comment>
<proteinExistence type="inferred from homology"/>
<feature type="binding site" evidence="7">
    <location>
        <position position="295"/>
    </location>
    <ligand>
        <name>ATP</name>
        <dbReference type="ChEBI" id="CHEBI:30616"/>
    </ligand>
</feature>
<evidence type="ECO:0000259" key="11">
    <source>
        <dbReference type="Pfam" id="PF06702"/>
    </source>
</evidence>
<feature type="binding site" evidence="7">
    <location>
        <position position="311"/>
    </location>
    <ligand>
        <name>ATP</name>
        <dbReference type="ChEBI" id="CHEBI:30616"/>
    </ligand>
</feature>
<feature type="active site" evidence="6">
    <location>
        <position position="484"/>
    </location>
</feature>
<feature type="compositionally biased region" description="Polar residues" evidence="9">
    <location>
        <begin position="107"/>
        <end position="116"/>
    </location>
</feature>
<dbReference type="STRING" id="307972.A0A2G8L3U9"/>
<protein>
    <recommendedName>
        <fullName evidence="11">FAM20 C-terminal domain-containing protein</fullName>
    </recommendedName>
</protein>
<dbReference type="PANTHER" id="PTHR12450">
    <property type="entry name" value="DENTIN MATRIX PROTEIN 4 PROTEIN FAM20"/>
    <property type="match status" value="1"/>
</dbReference>
<keyword evidence="10" id="KW-1133">Transmembrane helix</keyword>
<dbReference type="PANTHER" id="PTHR12450:SF22">
    <property type="entry name" value="EXTRACELLULAR SERINE_THREONINE PROTEIN CG31145"/>
    <property type="match status" value="1"/>
</dbReference>
<dbReference type="InterPro" id="IPR024869">
    <property type="entry name" value="FAM20"/>
</dbReference>
<sequence length="628" mass="72102">NVGPCVLCEEFVFYCLNFIHTVIAMKLKQRLVCGITAFMFTTFVIAYVCVTQGQVYLEGTGLDPENKFRFKLNDVAYAGAADLFRTSNRTDGNKNGILLRRQLDQSISRSGPNKTGSDPDFNNNNNGDKTNHGGELSKSAIKQNKVLNSEYLNRTRLEASSERNISFEPGKEVISVISAIRARPANLPEEGNFYNIPHKYPKFPAVQVANRSKFEALFRNFSASYVVPGQLQKHDHLVRYVRSSGEKKPKIWEEFQLGINRYEVYSFNSSVIDDLLRYLGGTNIKNVDEKSGGTQVKLSLKFLDGGEALMKPWRVPRDYETLPDHFYFSDIERHNAEIAAFHLDRILDFRRVPPVAGRWFNLSSDVYIRADESLRKTFFRSPANNLCFVGHCSYYCESETAVCGKPDTIEGSVAAYLPAFKLSPRKTWKHPWRRSYSKHKSAMWEHDQTYCTRVVMRRHPYNSGRRLLDLMDMSVFDFLIGNMDRHHYETFEHFGNFTYPIHLDHGRAFGKHQSDEISILAPLFQCCIIRKSTYDRLVLLNSDGYKLGDVMRESLSVDLISPVLFEPHYTALNRRLETILRYMDTCFAKADNKTDVLKAEPVFNGYRERVSIDDPADDSDLDDDDADF</sequence>
<feature type="domain" description="FAM20 C-terminal" evidence="11">
    <location>
        <begin position="378"/>
        <end position="593"/>
    </location>
</feature>
<keyword evidence="8" id="KW-0479">Metal-binding</keyword>
<feature type="binding site" evidence="8">
    <location>
        <position position="332"/>
    </location>
    <ligand>
        <name>Mn(2+)</name>
        <dbReference type="ChEBI" id="CHEBI:29035"/>
    </ligand>
</feature>
<dbReference type="Pfam" id="PF06702">
    <property type="entry name" value="Fam20C"/>
    <property type="match status" value="1"/>
</dbReference>
<dbReference type="AlphaFoldDB" id="A0A2G8L3U9"/>
<keyword evidence="10" id="KW-0812">Transmembrane</keyword>
<dbReference type="EMBL" id="MRZV01000229">
    <property type="protein sequence ID" value="PIK54936.1"/>
    <property type="molecule type" value="Genomic_DNA"/>
</dbReference>
<evidence type="ECO:0000313" key="12">
    <source>
        <dbReference type="EMBL" id="PIK54936.1"/>
    </source>
</evidence>
<evidence type="ECO:0000313" key="13">
    <source>
        <dbReference type="Proteomes" id="UP000230750"/>
    </source>
</evidence>
<name>A0A2G8L3U9_STIJA</name>
<feature type="binding site" evidence="8">
    <location>
        <position position="504"/>
    </location>
    <ligand>
        <name>Mn(2+)</name>
        <dbReference type="ChEBI" id="CHEBI:29035"/>
    </ligand>
</feature>
<feature type="transmembrane region" description="Helical" evidence="10">
    <location>
        <begin position="31"/>
        <end position="48"/>
    </location>
</feature>
<dbReference type="InterPro" id="IPR009581">
    <property type="entry name" value="FAM20_C"/>
</dbReference>
<evidence type="ECO:0000256" key="8">
    <source>
        <dbReference type="PIRSR" id="PIRSR624869-3"/>
    </source>
</evidence>
<keyword evidence="7" id="KW-0067">ATP-binding</keyword>
<evidence type="ECO:0000256" key="6">
    <source>
        <dbReference type="PIRSR" id="PIRSR624869-1"/>
    </source>
</evidence>
<dbReference type="GO" id="GO:0016773">
    <property type="term" value="F:phosphotransferase activity, alcohol group as acceptor"/>
    <property type="evidence" value="ECO:0007669"/>
    <property type="project" value="TreeGrafter"/>
</dbReference>
<keyword evidence="10" id="KW-0472">Membrane</keyword>
<feature type="binding site" evidence="7">
    <location>
        <position position="504"/>
    </location>
    <ligand>
        <name>ATP</name>
        <dbReference type="ChEBI" id="CHEBI:30616"/>
    </ligand>
</feature>
<dbReference type="GO" id="GO:0005794">
    <property type="term" value="C:Golgi apparatus"/>
    <property type="evidence" value="ECO:0007669"/>
    <property type="project" value="UniProtKB-SubCell"/>
</dbReference>
<feature type="non-terminal residue" evidence="12">
    <location>
        <position position="1"/>
    </location>
</feature>
<keyword evidence="8" id="KW-0464">Manganese</keyword>
<feature type="region of interest" description="Disordered" evidence="9">
    <location>
        <begin position="107"/>
        <end position="140"/>
    </location>
</feature>
<feature type="binding site" evidence="7">
    <location>
        <position position="332"/>
    </location>
    <ligand>
        <name>ATP</name>
        <dbReference type="ChEBI" id="CHEBI:30616"/>
    </ligand>
</feature>
<evidence type="ECO:0000256" key="3">
    <source>
        <dbReference type="ARBA" id="ARBA00023034"/>
    </source>
</evidence>
<evidence type="ECO:0000256" key="2">
    <source>
        <dbReference type="ARBA" id="ARBA00006557"/>
    </source>
</evidence>
<gene>
    <name evidence="12" type="ORF">BSL78_08145</name>
</gene>
<dbReference type="CDD" id="cd10314">
    <property type="entry name" value="FAM20_C"/>
    <property type="match status" value="1"/>
</dbReference>
<feature type="binding site" evidence="7">
    <location>
        <begin position="414"/>
        <end position="417"/>
    </location>
    <ligand>
        <name>ATP</name>
        <dbReference type="ChEBI" id="CHEBI:30616"/>
    </ligand>
</feature>
<keyword evidence="13" id="KW-1185">Reference proteome</keyword>
<reference evidence="12 13" key="1">
    <citation type="journal article" date="2017" name="PLoS Biol.">
        <title>The sea cucumber genome provides insights into morphological evolution and visceral regeneration.</title>
        <authorList>
            <person name="Zhang X."/>
            <person name="Sun L."/>
            <person name="Yuan J."/>
            <person name="Sun Y."/>
            <person name="Gao Y."/>
            <person name="Zhang L."/>
            <person name="Li S."/>
            <person name="Dai H."/>
            <person name="Hamel J.F."/>
            <person name="Liu C."/>
            <person name="Yu Y."/>
            <person name="Liu S."/>
            <person name="Lin W."/>
            <person name="Guo K."/>
            <person name="Jin S."/>
            <person name="Xu P."/>
            <person name="Storey K.B."/>
            <person name="Huan P."/>
            <person name="Zhang T."/>
            <person name="Zhou Y."/>
            <person name="Zhang J."/>
            <person name="Lin C."/>
            <person name="Li X."/>
            <person name="Xing L."/>
            <person name="Huo D."/>
            <person name="Sun M."/>
            <person name="Wang L."/>
            <person name="Mercier A."/>
            <person name="Li F."/>
            <person name="Yang H."/>
            <person name="Xiang J."/>
        </authorList>
    </citation>
    <scope>NUCLEOTIDE SEQUENCE [LARGE SCALE GENOMIC DNA]</scope>
    <source>
        <strain evidence="12">Shaxun</strain>
        <tissue evidence="12">Muscle</tissue>
    </source>
</reference>
<dbReference type="Proteomes" id="UP000230750">
    <property type="component" value="Unassembled WGS sequence"/>
</dbReference>
<accession>A0A2G8L3U9</accession>
<dbReference type="OrthoDB" id="8583677at2759"/>
<evidence type="ECO:0000256" key="9">
    <source>
        <dbReference type="SAM" id="MobiDB-lite"/>
    </source>
</evidence>
<evidence type="ECO:0000256" key="4">
    <source>
        <dbReference type="ARBA" id="ARBA00023157"/>
    </source>
</evidence>
<evidence type="ECO:0000256" key="10">
    <source>
        <dbReference type="SAM" id="Phobius"/>
    </source>
</evidence>
<dbReference type="GO" id="GO:0046872">
    <property type="term" value="F:metal ion binding"/>
    <property type="evidence" value="ECO:0007669"/>
    <property type="project" value="UniProtKB-KW"/>
</dbReference>
<comment type="cofactor">
    <cofactor evidence="8">
        <name>Mn(2+)</name>
        <dbReference type="ChEBI" id="CHEBI:29035"/>
    </cofactor>
</comment>
<organism evidence="12 13">
    <name type="scientific">Stichopus japonicus</name>
    <name type="common">Sea cucumber</name>
    <dbReference type="NCBI Taxonomy" id="307972"/>
    <lineage>
        <taxon>Eukaryota</taxon>
        <taxon>Metazoa</taxon>
        <taxon>Echinodermata</taxon>
        <taxon>Eleutherozoa</taxon>
        <taxon>Echinozoa</taxon>
        <taxon>Holothuroidea</taxon>
        <taxon>Aspidochirotacea</taxon>
        <taxon>Aspidochirotida</taxon>
        <taxon>Stichopodidae</taxon>
        <taxon>Apostichopus</taxon>
    </lineage>
</organism>
<evidence type="ECO:0000256" key="5">
    <source>
        <dbReference type="ARBA" id="ARBA00023180"/>
    </source>
</evidence>
<keyword evidence="5" id="KW-0325">Glycoprotein</keyword>
<dbReference type="GO" id="GO:0005524">
    <property type="term" value="F:ATP binding"/>
    <property type="evidence" value="ECO:0007669"/>
    <property type="project" value="UniProtKB-KW"/>
</dbReference>
<evidence type="ECO:0000256" key="1">
    <source>
        <dbReference type="ARBA" id="ARBA00004555"/>
    </source>
</evidence>